<keyword evidence="2" id="KW-1185">Reference proteome</keyword>
<gene>
    <name evidence="1" type="ORF">VTL71DRAFT_2044</name>
</gene>
<evidence type="ECO:0000313" key="2">
    <source>
        <dbReference type="Proteomes" id="UP001595075"/>
    </source>
</evidence>
<comment type="caution">
    <text evidence="1">The sequence shown here is derived from an EMBL/GenBank/DDBJ whole genome shotgun (WGS) entry which is preliminary data.</text>
</comment>
<sequence length="41" mass="4792">MAYVLPVHEYQTIEAPPVRQEQRTDTMAENLDVYQNRWAGA</sequence>
<proteinExistence type="predicted"/>
<organism evidence="1 2">
    <name type="scientific">Oculimacula yallundae</name>
    <dbReference type="NCBI Taxonomy" id="86028"/>
    <lineage>
        <taxon>Eukaryota</taxon>
        <taxon>Fungi</taxon>
        <taxon>Dikarya</taxon>
        <taxon>Ascomycota</taxon>
        <taxon>Pezizomycotina</taxon>
        <taxon>Leotiomycetes</taxon>
        <taxon>Helotiales</taxon>
        <taxon>Ploettnerulaceae</taxon>
        <taxon>Oculimacula</taxon>
    </lineage>
</organism>
<reference evidence="1 2" key="1">
    <citation type="journal article" date="2024" name="Commun. Biol.">
        <title>Comparative genomic analysis of thermophilic fungi reveals convergent evolutionary adaptations and gene losses.</title>
        <authorList>
            <person name="Steindorff A.S."/>
            <person name="Aguilar-Pontes M.V."/>
            <person name="Robinson A.J."/>
            <person name="Andreopoulos B."/>
            <person name="LaButti K."/>
            <person name="Kuo A."/>
            <person name="Mondo S."/>
            <person name="Riley R."/>
            <person name="Otillar R."/>
            <person name="Haridas S."/>
            <person name="Lipzen A."/>
            <person name="Grimwood J."/>
            <person name="Schmutz J."/>
            <person name="Clum A."/>
            <person name="Reid I.D."/>
            <person name="Moisan M.C."/>
            <person name="Butler G."/>
            <person name="Nguyen T.T.M."/>
            <person name="Dewar K."/>
            <person name="Conant G."/>
            <person name="Drula E."/>
            <person name="Henrissat B."/>
            <person name="Hansel C."/>
            <person name="Singer S."/>
            <person name="Hutchinson M.I."/>
            <person name="de Vries R.P."/>
            <person name="Natvig D.O."/>
            <person name="Powell A.J."/>
            <person name="Tsang A."/>
            <person name="Grigoriev I.V."/>
        </authorList>
    </citation>
    <scope>NUCLEOTIDE SEQUENCE [LARGE SCALE GENOMIC DNA]</scope>
    <source>
        <strain evidence="1 2">CBS 494.80</strain>
    </source>
</reference>
<name>A0ABR4C7R2_9HELO</name>
<accession>A0ABR4C7R2</accession>
<evidence type="ECO:0000313" key="1">
    <source>
        <dbReference type="EMBL" id="KAL2065973.1"/>
    </source>
</evidence>
<dbReference type="Proteomes" id="UP001595075">
    <property type="component" value="Unassembled WGS sequence"/>
</dbReference>
<protein>
    <submittedName>
        <fullName evidence="1">Uncharacterized protein</fullName>
    </submittedName>
</protein>
<dbReference type="EMBL" id="JAZHXI010000011">
    <property type="protein sequence ID" value="KAL2065973.1"/>
    <property type="molecule type" value="Genomic_DNA"/>
</dbReference>